<gene>
    <name evidence="3" type="ORF">JOM49_003018</name>
</gene>
<evidence type="ECO:0000313" key="4">
    <source>
        <dbReference type="Proteomes" id="UP000741013"/>
    </source>
</evidence>
<keyword evidence="1" id="KW-0378">Hydrolase</keyword>
<dbReference type="RefSeq" id="WP_209664904.1">
    <property type="nucleotide sequence ID" value="NZ_JAGGMS010000001.1"/>
</dbReference>
<dbReference type="InterPro" id="IPR029058">
    <property type="entry name" value="AB_hydrolase_fold"/>
</dbReference>
<dbReference type="SUPFAM" id="SSF53474">
    <property type="entry name" value="alpha/beta-Hydrolases"/>
    <property type="match status" value="1"/>
</dbReference>
<dbReference type="EMBL" id="JAGGMS010000001">
    <property type="protein sequence ID" value="MBP2181492.1"/>
    <property type="molecule type" value="Genomic_DNA"/>
</dbReference>
<organism evidence="3 4">
    <name type="scientific">Amycolatopsis magusensis</name>
    <dbReference type="NCBI Taxonomy" id="882444"/>
    <lineage>
        <taxon>Bacteria</taxon>
        <taxon>Bacillati</taxon>
        <taxon>Actinomycetota</taxon>
        <taxon>Actinomycetes</taxon>
        <taxon>Pseudonocardiales</taxon>
        <taxon>Pseudonocardiaceae</taxon>
        <taxon>Amycolatopsis</taxon>
    </lineage>
</organism>
<comment type="caution">
    <text evidence="3">The sequence shown here is derived from an EMBL/GenBank/DDBJ whole genome shotgun (WGS) entry which is preliminary data.</text>
</comment>
<evidence type="ECO:0000256" key="1">
    <source>
        <dbReference type="ARBA" id="ARBA00022801"/>
    </source>
</evidence>
<proteinExistence type="predicted"/>
<dbReference type="Gene3D" id="3.40.50.1820">
    <property type="entry name" value="alpha/beta hydrolase"/>
    <property type="match status" value="1"/>
</dbReference>
<dbReference type="InterPro" id="IPR051340">
    <property type="entry name" value="Haloalkane_dehalogenase"/>
</dbReference>
<dbReference type="Pfam" id="PF00561">
    <property type="entry name" value="Abhydrolase_1"/>
    <property type="match status" value="1"/>
</dbReference>
<evidence type="ECO:0000259" key="2">
    <source>
        <dbReference type="Pfam" id="PF00561"/>
    </source>
</evidence>
<dbReference type="PRINTS" id="PR00111">
    <property type="entry name" value="ABHYDROLASE"/>
</dbReference>
<dbReference type="InterPro" id="IPR000073">
    <property type="entry name" value="AB_hydrolase_1"/>
</dbReference>
<keyword evidence="4" id="KW-1185">Reference proteome</keyword>
<dbReference type="Proteomes" id="UP000741013">
    <property type="component" value="Unassembled WGS sequence"/>
</dbReference>
<sequence>MTIVQVWHGFTEVAGVRVFHREAGPPDAPVVLLLHGFPSASHQYRRLMEVLGTRYRLIAPDLPGFGHTEVPAGFAYTFDRLSEVVEDFCVALGLDRFAMYVFDYGGPVGFRMAARHPGWITDLVVQNSNAYEEGLTELARGFVASRREDVSAIREVLTLEATRGQYEGGTGDVSVVAPDGWILDQYFLELPGREEIQTELALDYKSNVERYPEWHEYLRRYRPRTLILWGVNDPFFGADGAKAYLRDLPDARLHLFDTGHFALEEKLPEMAPLIDEFLGGQEVAARAKGSTAGAPA</sequence>
<evidence type="ECO:0000313" key="3">
    <source>
        <dbReference type="EMBL" id="MBP2181492.1"/>
    </source>
</evidence>
<protein>
    <submittedName>
        <fullName evidence="3">Pimeloyl-ACP methyl ester carboxylesterase</fullName>
    </submittedName>
</protein>
<name>A0ABS4PQ00_9PSEU</name>
<dbReference type="PANTHER" id="PTHR42977:SF3">
    <property type="entry name" value="AB HYDROLASE-1 DOMAIN-CONTAINING PROTEIN"/>
    <property type="match status" value="1"/>
</dbReference>
<accession>A0ABS4PQ00</accession>
<feature type="domain" description="AB hydrolase-1" evidence="2">
    <location>
        <begin position="29"/>
        <end position="141"/>
    </location>
</feature>
<dbReference type="PANTHER" id="PTHR42977">
    <property type="entry name" value="HYDROLASE-RELATED"/>
    <property type="match status" value="1"/>
</dbReference>
<reference evidence="3 4" key="1">
    <citation type="submission" date="2021-03" db="EMBL/GenBank/DDBJ databases">
        <title>Sequencing the genomes of 1000 actinobacteria strains.</title>
        <authorList>
            <person name="Klenk H.-P."/>
        </authorList>
    </citation>
    <scope>NUCLEOTIDE SEQUENCE [LARGE SCALE GENOMIC DNA]</scope>
    <source>
        <strain evidence="3 4">DSM 45510</strain>
    </source>
</reference>